<comment type="caution">
    <text evidence="7">The sequence shown here is derived from an EMBL/GenBank/DDBJ whole genome shotgun (WGS) entry which is preliminary data.</text>
</comment>
<dbReference type="EMBL" id="JAOVZB010000001">
    <property type="protein sequence ID" value="MCV2401987.1"/>
    <property type="molecule type" value="Genomic_DNA"/>
</dbReference>
<evidence type="ECO:0000259" key="6">
    <source>
        <dbReference type="PROSITE" id="PS50949"/>
    </source>
</evidence>
<evidence type="ECO:0000256" key="3">
    <source>
        <dbReference type="ARBA" id="ARBA00023015"/>
    </source>
</evidence>
<keyword evidence="8" id="KW-1185">Reference proteome</keyword>
<evidence type="ECO:0000256" key="4">
    <source>
        <dbReference type="ARBA" id="ARBA00023125"/>
    </source>
</evidence>
<dbReference type="CDD" id="cd07377">
    <property type="entry name" value="WHTH_GntR"/>
    <property type="match status" value="1"/>
</dbReference>
<dbReference type="SUPFAM" id="SSF53383">
    <property type="entry name" value="PLP-dependent transferases"/>
    <property type="match status" value="1"/>
</dbReference>
<gene>
    <name evidence="7" type="ORF">OFY17_03710</name>
</gene>
<dbReference type="PRINTS" id="PR00035">
    <property type="entry name" value="HTHGNTR"/>
</dbReference>
<evidence type="ECO:0000256" key="1">
    <source>
        <dbReference type="ARBA" id="ARBA00005384"/>
    </source>
</evidence>
<dbReference type="InterPro" id="IPR015421">
    <property type="entry name" value="PyrdxlP-dep_Trfase_major"/>
</dbReference>
<dbReference type="Gene3D" id="1.10.10.10">
    <property type="entry name" value="Winged helix-like DNA-binding domain superfamily/Winged helix DNA-binding domain"/>
    <property type="match status" value="1"/>
</dbReference>
<keyword evidence="3" id="KW-0805">Transcription regulation</keyword>
<organism evidence="7 8">
    <name type="scientific">Marinomonas sargassi</name>
    <dbReference type="NCBI Taxonomy" id="2984494"/>
    <lineage>
        <taxon>Bacteria</taxon>
        <taxon>Pseudomonadati</taxon>
        <taxon>Pseudomonadota</taxon>
        <taxon>Gammaproteobacteria</taxon>
        <taxon>Oceanospirillales</taxon>
        <taxon>Oceanospirillaceae</taxon>
        <taxon>Marinomonas</taxon>
    </lineage>
</organism>
<dbReference type="CDD" id="cd00609">
    <property type="entry name" value="AAT_like"/>
    <property type="match status" value="1"/>
</dbReference>
<dbReference type="SUPFAM" id="SSF46785">
    <property type="entry name" value="Winged helix' DNA-binding domain"/>
    <property type="match status" value="1"/>
</dbReference>
<reference evidence="7 8" key="1">
    <citation type="submission" date="2022-10" db="EMBL/GenBank/DDBJ databases">
        <title>Marinomonas transparenta sp. nov. and Marinomonas sargassi sp. nov., isolated from marine alga (Sargassum natans (L.) Gaillon).</title>
        <authorList>
            <person name="Wang Y."/>
        </authorList>
    </citation>
    <scope>NUCLEOTIDE SEQUENCE [LARGE SCALE GENOMIC DNA]</scope>
    <source>
        <strain evidence="7 8">C2222</strain>
    </source>
</reference>
<dbReference type="InterPro" id="IPR015424">
    <property type="entry name" value="PyrdxlP-dep_Trfase"/>
</dbReference>
<dbReference type="InterPro" id="IPR036388">
    <property type="entry name" value="WH-like_DNA-bd_sf"/>
</dbReference>
<dbReference type="PANTHER" id="PTHR46577">
    <property type="entry name" value="HTH-TYPE TRANSCRIPTIONAL REGULATORY PROTEIN GABR"/>
    <property type="match status" value="1"/>
</dbReference>
<protein>
    <submittedName>
        <fullName evidence="7">PLP-dependent aminotransferase family protein</fullName>
    </submittedName>
</protein>
<name>A0ABT2YQ26_9GAMM</name>
<feature type="domain" description="HTH gntR-type" evidence="6">
    <location>
        <begin position="17"/>
        <end position="85"/>
    </location>
</feature>
<evidence type="ECO:0000256" key="5">
    <source>
        <dbReference type="ARBA" id="ARBA00023163"/>
    </source>
</evidence>
<dbReference type="SMART" id="SM00345">
    <property type="entry name" value="HTH_GNTR"/>
    <property type="match status" value="1"/>
</dbReference>
<dbReference type="GO" id="GO:0008483">
    <property type="term" value="F:transaminase activity"/>
    <property type="evidence" value="ECO:0007669"/>
    <property type="project" value="UniProtKB-KW"/>
</dbReference>
<dbReference type="RefSeq" id="WP_263529355.1">
    <property type="nucleotide sequence ID" value="NZ_JAOVZB010000001.1"/>
</dbReference>
<dbReference type="PROSITE" id="PS50949">
    <property type="entry name" value="HTH_GNTR"/>
    <property type="match status" value="1"/>
</dbReference>
<evidence type="ECO:0000313" key="7">
    <source>
        <dbReference type="EMBL" id="MCV2401987.1"/>
    </source>
</evidence>
<proteinExistence type="inferred from homology"/>
<keyword evidence="4" id="KW-0238">DNA-binding</keyword>
<keyword evidence="7" id="KW-0032">Aminotransferase</keyword>
<dbReference type="Gene3D" id="3.40.640.10">
    <property type="entry name" value="Type I PLP-dependent aspartate aminotransferase-like (Major domain)"/>
    <property type="match status" value="1"/>
</dbReference>
<dbReference type="PANTHER" id="PTHR46577:SF1">
    <property type="entry name" value="HTH-TYPE TRANSCRIPTIONAL REGULATORY PROTEIN GABR"/>
    <property type="match status" value="1"/>
</dbReference>
<dbReference type="Proteomes" id="UP001209713">
    <property type="component" value="Unassembled WGS sequence"/>
</dbReference>
<evidence type="ECO:0000256" key="2">
    <source>
        <dbReference type="ARBA" id="ARBA00022898"/>
    </source>
</evidence>
<dbReference type="InterPro" id="IPR051446">
    <property type="entry name" value="HTH_trans_reg/aminotransferase"/>
</dbReference>
<keyword evidence="5" id="KW-0804">Transcription</keyword>
<evidence type="ECO:0000313" key="8">
    <source>
        <dbReference type="Proteomes" id="UP001209713"/>
    </source>
</evidence>
<keyword evidence="7" id="KW-0808">Transferase</keyword>
<comment type="similarity">
    <text evidence="1">In the C-terminal section; belongs to the class-I pyridoxal-phosphate-dependent aminotransferase family.</text>
</comment>
<keyword evidence="2" id="KW-0663">Pyridoxal phosphate</keyword>
<sequence length="496" mass="56249">MKHAIASLRFSLEENGAPFYQQLILQIQASIESGELSSGDKLPSSRSLATSLGVSRSTTSRVYDQLIAEGVLVSEAKRGVFVSSLPMVNRKIQKNTQNIPHLEKPKKPASLMFDAGVDVTEFPTKEWASSMRRSWLTPDLALLQGGYPTGYPALKEAIVEYLYRVRGLQCHGEQIIVTAGNRDSLVLLQHALSRIESSQNREPAWWLESPTYPPIREIFSQQSPNYLEVDEEGMCIPQQENKSNAAVVTPNRHYPLGTSLSPQRRQQWLQKLQTESHNWWLIEDDYDNEFIYQGRSEVPLMQAASLYDKARDKVFFVGSFSKVLFRGLRMGFIVVPTRHIEVLKSTQRTLGSSASLPIQPAVADFMLQGSFDRHINRMRRRYRLKRDVLLSLLDEHLEPWFVWKKTRGGMHILIEFKAELLAVLDAAYSNQIAPDTYVAEQLAYQDIRLSTLSSHYSGTAVARYGFVLGFSGTDEATMEKIVTALRAWLKDCEISE</sequence>
<dbReference type="Pfam" id="PF00392">
    <property type="entry name" value="GntR"/>
    <property type="match status" value="1"/>
</dbReference>
<dbReference type="InterPro" id="IPR036390">
    <property type="entry name" value="WH_DNA-bd_sf"/>
</dbReference>
<dbReference type="InterPro" id="IPR000524">
    <property type="entry name" value="Tscrpt_reg_HTH_GntR"/>
</dbReference>
<dbReference type="InterPro" id="IPR004839">
    <property type="entry name" value="Aminotransferase_I/II_large"/>
</dbReference>
<dbReference type="Pfam" id="PF00155">
    <property type="entry name" value="Aminotran_1_2"/>
    <property type="match status" value="1"/>
</dbReference>
<accession>A0ABT2YQ26</accession>